<dbReference type="PANTHER" id="PTHR13774">
    <property type="entry name" value="PHENAZINE BIOSYNTHESIS PROTEIN"/>
    <property type="match status" value="1"/>
</dbReference>
<organism evidence="3 4">
    <name type="scientific">Candidatus Polarisedimenticola svalbardensis</name>
    <dbReference type="NCBI Taxonomy" id="2886004"/>
    <lineage>
        <taxon>Bacteria</taxon>
        <taxon>Pseudomonadati</taxon>
        <taxon>Acidobacteriota</taxon>
        <taxon>Candidatus Polarisedimenticolia</taxon>
        <taxon>Candidatus Polarisedimenticolales</taxon>
        <taxon>Candidatus Polarisedimenticolaceae</taxon>
        <taxon>Candidatus Polarisedimenticola</taxon>
    </lineage>
</organism>
<dbReference type="SUPFAM" id="SSF54506">
    <property type="entry name" value="Diaminopimelate epimerase-like"/>
    <property type="match status" value="1"/>
</dbReference>
<dbReference type="InterPro" id="IPR003719">
    <property type="entry name" value="Phenazine_PhzF-like"/>
</dbReference>
<evidence type="ECO:0000256" key="1">
    <source>
        <dbReference type="ARBA" id="ARBA00008270"/>
    </source>
</evidence>
<dbReference type="AlphaFoldDB" id="A0A8J7CLT5"/>
<name>A0A8J7CLT5_9BACT</name>
<protein>
    <submittedName>
        <fullName evidence="3">PhzF family phenazine biosynthesis protein</fullName>
    </submittedName>
</protein>
<dbReference type="GO" id="GO:0016853">
    <property type="term" value="F:isomerase activity"/>
    <property type="evidence" value="ECO:0007669"/>
    <property type="project" value="TreeGrafter"/>
</dbReference>
<dbReference type="PANTHER" id="PTHR13774:SF32">
    <property type="entry name" value="ANTISENSE-ENHANCING SEQUENCE 1"/>
    <property type="match status" value="1"/>
</dbReference>
<dbReference type="NCBIfam" id="TIGR00654">
    <property type="entry name" value="PhzF_family"/>
    <property type="match status" value="1"/>
</dbReference>
<comment type="caution">
    <text evidence="3">The sequence shown here is derived from an EMBL/GenBank/DDBJ whole genome shotgun (WGS) entry which is preliminary data.</text>
</comment>
<evidence type="ECO:0000313" key="3">
    <source>
        <dbReference type="EMBL" id="MBD3868548.1"/>
    </source>
</evidence>
<dbReference type="Gene3D" id="3.10.310.10">
    <property type="entry name" value="Diaminopimelate Epimerase, Chain A, domain 1"/>
    <property type="match status" value="2"/>
</dbReference>
<evidence type="ECO:0000313" key="4">
    <source>
        <dbReference type="Proteomes" id="UP000648239"/>
    </source>
</evidence>
<evidence type="ECO:0000256" key="2">
    <source>
        <dbReference type="PIRSR" id="PIRSR016184-1"/>
    </source>
</evidence>
<reference evidence="3 4" key="1">
    <citation type="submission" date="2020-08" db="EMBL/GenBank/DDBJ databases">
        <title>Acidobacteriota in marine sediments use diverse sulfur dissimilation pathways.</title>
        <authorList>
            <person name="Wasmund K."/>
        </authorList>
    </citation>
    <scope>NUCLEOTIDE SEQUENCE [LARGE SCALE GENOMIC DNA]</scope>
    <source>
        <strain evidence="3">MAG AM4</strain>
    </source>
</reference>
<dbReference type="EMBL" id="JACXWD010000035">
    <property type="protein sequence ID" value="MBD3868548.1"/>
    <property type="molecule type" value="Genomic_DNA"/>
</dbReference>
<dbReference type="Proteomes" id="UP000648239">
    <property type="component" value="Unassembled WGS sequence"/>
</dbReference>
<feature type="active site" evidence="2">
    <location>
        <position position="46"/>
    </location>
</feature>
<gene>
    <name evidence="3" type="ORF">IFK94_10535</name>
</gene>
<comment type="similarity">
    <text evidence="1">Belongs to the PhzF family.</text>
</comment>
<proteinExistence type="inferred from homology"/>
<dbReference type="GO" id="GO:0005737">
    <property type="term" value="C:cytoplasm"/>
    <property type="evidence" value="ECO:0007669"/>
    <property type="project" value="TreeGrafter"/>
</dbReference>
<dbReference type="PIRSF" id="PIRSF016184">
    <property type="entry name" value="PhzC_PhzF"/>
    <property type="match status" value="1"/>
</dbReference>
<dbReference type="Pfam" id="PF02567">
    <property type="entry name" value="PhzC-PhzF"/>
    <property type="match status" value="1"/>
</dbReference>
<accession>A0A8J7CLT5</accession>
<sequence length="304" mass="32431">MPYKFVTLDVFTDEMFGGNPLAVLPDARGLTDEQMQSIAREFNYSETTFVLPAEDENNTRKVRIFTPMSEIPFAGHPNVGTAVALARVDGLGACAPGQRLLFEEGAGVVSVFLRGRNGEVEAAEFIAPVINGFDQEVAVEDAAKALGVKPDQVVSKHHAPQVMSLGIRFLYVELTDLEALRASEAAQGPVTRISATLGLDGVCAYVRVGEDNGNGTDLRVRVYAPVHGVMEDPATGSANAGLANILASLNDEKDATLKWNVAQGIEMGRPSRLRLTAERRDGKVAEIRVAGGAVVACRGQIDVP</sequence>